<feature type="region of interest" description="Disordered" evidence="1">
    <location>
        <begin position="526"/>
        <end position="576"/>
    </location>
</feature>
<organism evidence="2 3">
    <name type="scientific">Chlamydomonas incerta</name>
    <dbReference type="NCBI Taxonomy" id="51695"/>
    <lineage>
        <taxon>Eukaryota</taxon>
        <taxon>Viridiplantae</taxon>
        <taxon>Chlorophyta</taxon>
        <taxon>core chlorophytes</taxon>
        <taxon>Chlorophyceae</taxon>
        <taxon>CS clade</taxon>
        <taxon>Chlamydomonadales</taxon>
        <taxon>Chlamydomonadaceae</taxon>
        <taxon>Chlamydomonas</taxon>
    </lineage>
</organism>
<evidence type="ECO:0000256" key="1">
    <source>
        <dbReference type="SAM" id="MobiDB-lite"/>
    </source>
</evidence>
<name>A0A835SJP5_CHLIN</name>
<feature type="region of interest" description="Disordered" evidence="1">
    <location>
        <begin position="188"/>
        <end position="211"/>
    </location>
</feature>
<feature type="compositionally biased region" description="Gly residues" evidence="1">
    <location>
        <begin position="531"/>
        <end position="546"/>
    </location>
</feature>
<sequence length="607" mass="63932">MRQTRRVGSFTSPLARFRRCESLSIRFHKAKGDDDIPHPSLLAGWLVAGVGADVARNISMLSLAGALDLPTLTSVSLVLAGTLRHVHTLQLNTICCGSGGFGNLDPLHSALRGAFPALQELCLPAVACLRGLEAFAGSALHTVRVMRDSPGCLRLSHVRSLLQLSRLRHLDLAGEGWEARWVDDGGDQDAWEDLDTDDEDKDDDAEEGVQAGTDEELALGDATLLKTLRGLDEKWVQELWALRRLLASAPPTLESLRLRGHLDEINFEGGRITRVATSKYYYQPDGLRRAAAALLPRLEATGQRLVLLQVEQVLDAPPGVISLLQPHSAFVRLLAKCDRVELGRLRLDVGSVQLGAETAAAAAAALQAVATAMGGELPDELQVWASDWDWTLQMRPRCQRGGGGDSGAAADGRGGSCGRGTGGAATAAPAAVIELTAEQVLERAADKIHSRSSRAGGQMAAAAVATRFQLYRAAAAAAREAPCGLQVSAARVSQFTDCWRHAIAQAIRELWHDHLSSAPQPAAAASIAAAGAGGPADGGDGAGGGPAKTNAAGAVWEPERAPRRQPAGDAAGGVDGGDNDDLQVLMRLLPLLEQAHAAVMHVKLDNA</sequence>
<dbReference type="OrthoDB" id="559197at2759"/>
<dbReference type="AlphaFoldDB" id="A0A835SJP5"/>
<feature type="region of interest" description="Disordered" evidence="1">
    <location>
        <begin position="399"/>
        <end position="421"/>
    </location>
</feature>
<comment type="caution">
    <text evidence="2">The sequence shown here is derived from an EMBL/GenBank/DDBJ whole genome shotgun (WGS) entry which is preliminary data.</text>
</comment>
<reference evidence="2" key="1">
    <citation type="journal article" date="2020" name="bioRxiv">
        <title>Comparative genomics of Chlamydomonas.</title>
        <authorList>
            <person name="Craig R.J."/>
            <person name="Hasan A.R."/>
            <person name="Ness R.W."/>
            <person name="Keightley P.D."/>
        </authorList>
    </citation>
    <scope>NUCLEOTIDE SEQUENCE</scope>
    <source>
        <strain evidence="2">SAG 7.73</strain>
    </source>
</reference>
<dbReference type="EMBL" id="JAEHOC010000076">
    <property type="protein sequence ID" value="KAG2423619.1"/>
    <property type="molecule type" value="Genomic_DNA"/>
</dbReference>
<evidence type="ECO:0000313" key="3">
    <source>
        <dbReference type="Proteomes" id="UP000650467"/>
    </source>
</evidence>
<feature type="compositionally biased region" description="Gly residues" evidence="1">
    <location>
        <begin position="400"/>
        <end position="421"/>
    </location>
</feature>
<evidence type="ECO:0000313" key="2">
    <source>
        <dbReference type="EMBL" id="KAG2423619.1"/>
    </source>
</evidence>
<dbReference type="Proteomes" id="UP000650467">
    <property type="component" value="Unassembled WGS sequence"/>
</dbReference>
<keyword evidence="3" id="KW-1185">Reference proteome</keyword>
<gene>
    <name evidence="2" type="ORF">HXX76_015137</name>
</gene>
<protein>
    <submittedName>
        <fullName evidence="2">Uncharacterized protein</fullName>
    </submittedName>
</protein>
<accession>A0A835SJP5</accession>
<proteinExistence type="predicted"/>